<dbReference type="EMBL" id="AP028055">
    <property type="protein sequence ID" value="BEH00389.1"/>
    <property type="molecule type" value="Genomic_DNA"/>
</dbReference>
<keyword evidence="2" id="KW-1185">Reference proteome</keyword>
<accession>A0ABM8IEN0</accession>
<name>A0ABM8IEN0_9BACE</name>
<proteinExistence type="predicted"/>
<evidence type="ECO:0000313" key="1">
    <source>
        <dbReference type="EMBL" id="BEH00389.1"/>
    </source>
</evidence>
<evidence type="ECO:0000313" key="2">
    <source>
        <dbReference type="Proteomes" id="UP001496674"/>
    </source>
</evidence>
<reference evidence="1 2" key="1">
    <citation type="submission" date="2023-04" db="EMBL/GenBank/DDBJ databases">
        <title>Draft genome sequence of acteroides sedimenti strain YN3PY1.</title>
        <authorList>
            <person name="Yoshida N."/>
        </authorList>
    </citation>
    <scope>NUCLEOTIDE SEQUENCE [LARGE SCALE GENOMIC DNA]</scope>
    <source>
        <strain evidence="1 2">YN3PY1</strain>
    </source>
</reference>
<dbReference type="Proteomes" id="UP001496674">
    <property type="component" value="Chromosome"/>
</dbReference>
<gene>
    <name evidence="1" type="ORF">BSYN_26530</name>
</gene>
<protein>
    <submittedName>
        <fullName evidence="1">Uncharacterized protein</fullName>
    </submittedName>
</protein>
<organism evidence="1 2">
    <name type="scientific">Bacteroides sedimenti</name>
    <dbReference type="NCBI Taxonomy" id="2136147"/>
    <lineage>
        <taxon>Bacteria</taxon>
        <taxon>Pseudomonadati</taxon>
        <taxon>Bacteroidota</taxon>
        <taxon>Bacteroidia</taxon>
        <taxon>Bacteroidales</taxon>
        <taxon>Bacteroidaceae</taxon>
        <taxon>Bacteroides</taxon>
    </lineage>
</organism>
<sequence length="226" mass="26387">MKAEIRSDSIKSSQINVNVKSGISNSEIKKIVIEQLIKSSGDSLKYTDVESVKYWGKYNLVDLGESRIYKIKLSYSLPNVWHYPLVLIVDSNGNAYLVNLDMIELIKIKGNSNDYYFAGRYKNRYCYGVFKIFGFINNSMYQIFESEEPVSNHSLDCESYKNDNLKLKNIDLNNDGYFDLKFSGIKYSYCDGLEQYGRDERKPIKKEKITIVYYYNSVDKTWQKKL</sequence>